<dbReference type="OrthoDB" id="1301796at2759"/>
<name>A0A2G2V1U3_CAPBA</name>
<keyword evidence="3" id="KW-0812">Transmembrane</keyword>
<feature type="compositionally biased region" description="Polar residues" evidence="2">
    <location>
        <begin position="882"/>
        <end position="901"/>
    </location>
</feature>
<keyword evidence="4" id="KW-0645">Protease</keyword>
<feature type="transmembrane region" description="Helical" evidence="3">
    <location>
        <begin position="227"/>
        <end position="250"/>
    </location>
</feature>
<dbReference type="GO" id="GO:0008233">
    <property type="term" value="F:peptidase activity"/>
    <property type="evidence" value="ECO:0007669"/>
    <property type="project" value="UniProtKB-KW"/>
</dbReference>
<feature type="region of interest" description="Disordered" evidence="2">
    <location>
        <begin position="882"/>
        <end position="910"/>
    </location>
</feature>
<evidence type="ECO:0000256" key="2">
    <source>
        <dbReference type="SAM" id="MobiDB-lite"/>
    </source>
</evidence>
<evidence type="ECO:0000313" key="4">
    <source>
        <dbReference type="EMBL" id="PHT26981.1"/>
    </source>
</evidence>
<feature type="transmembrane region" description="Helical" evidence="3">
    <location>
        <begin position="51"/>
        <end position="71"/>
    </location>
</feature>
<keyword evidence="1" id="KW-0175">Coiled coil</keyword>
<feature type="transmembrane region" description="Helical" evidence="3">
    <location>
        <begin position="287"/>
        <end position="306"/>
    </location>
</feature>
<evidence type="ECO:0000313" key="5">
    <source>
        <dbReference type="Proteomes" id="UP000224567"/>
    </source>
</evidence>
<evidence type="ECO:0000256" key="3">
    <source>
        <dbReference type="SAM" id="Phobius"/>
    </source>
</evidence>
<feature type="transmembrane region" description="Helical" evidence="3">
    <location>
        <begin position="130"/>
        <end position="152"/>
    </location>
</feature>
<feature type="transmembrane region" description="Helical" evidence="3">
    <location>
        <begin position="345"/>
        <end position="367"/>
    </location>
</feature>
<keyword evidence="3" id="KW-1133">Transmembrane helix</keyword>
<feature type="transmembrane region" description="Helical" evidence="3">
    <location>
        <begin position="262"/>
        <end position="281"/>
    </location>
</feature>
<reference evidence="4 5" key="1">
    <citation type="journal article" date="2017" name="Genome Biol.">
        <title>New reference genome sequences of hot pepper reveal the massive evolution of plant disease-resistance genes by retroduplication.</title>
        <authorList>
            <person name="Kim S."/>
            <person name="Park J."/>
            <person name="Yeom S.I."/>
            <person name="Kim Y.M."/>
            <person name="Seo E."/>
            <person name="Kim K.T."/>
            <person name="Kim M.S."/>
            <person name="Lee J.M."/>
            <person name="Cheong K."/>
            <person name="Shin H.S."/>
            <person name="Kim S.B."/>
            <person name="Han K."/>
            <person name="Lee J."/>
            <person name="Park M."/>
            <person name="Lee H.A."/>
            <person name="Lee H.Y."/>
            <person name="Lee Y."/>
            <person name="Oh S."/>
            <person name="Lee J.H."/>
            <person name="Choi E."/>
            <person name="Choi E."/>
            <person name="Lee S.E."/>
            <person name="Jeon J."/>
            <person name="Kim H."/>
            <person name="Choi G."/>
            <person name="Song H."/>
            <person name="Lee J."/>
            <person name="Lee S.C."/>
            <person name="Kwon J.K."/>
            <person name="Lee H.Y."/>
            <person name="Koo N."/>
            <person name="Hong Y."/>
            <person name="Kim R.W."/>
            <person name="Kang W.H."/>
            <person name="Huh J.H."/>
            <person name="Kang B.C."/>
            <person name="Yang T.J."/>
            <person name="Lee Y.H."/>
            <person name="Bennetzen J.L."/>
            <person name="Choi D."/>
        </authorList>
    </citation>
    <scope>NUCLEOTIDE SEQUENCE [LARGE SCALE GENOMIC DNA]</scope>
    <source>
        <strain evidence="5">cv. PBC81</strain>
    </source>
</reference>
<proteinExistence type="predicted"/>
<dbReference type="Proteomes" id="UP000224567">
    <property type="component" value="Unassembled WGS sequence"/>
</dbReference>
<keyword evidence="5" id="KW-1185">Reference proteome</keyword>
<comment type="caution">
    <text evidence="4">The sequence shown here is derived from an EMBL/GenBank/DDBJ whole genome shotgun (WGS) entry which is preliminary data.</text>
</comment>
<dbReference type="GO" id="GO:0006508">
    <property type="term" value="P:proteolysis"/>
    <property type="evidence" value="ECO:0007669"/>
    <property type="project" value="UniProtKB-KW"/>
</dbReference>
<dbReference type="EMBL" id="MLFT02000572">
    <property type="protein sequence ID" value="PHT26981.1"/>
    <property type="molecule type" value="Genomic_DNA"/>
</dbReference>
<evidence type="ECO:0000256" key="1">
    <source>
        <dbReference type="SAM" id="Coils"/>
    </source>
</evidence>
<dbReference type="STRING" id="33114.A0A2G2V1U3"/>
<organism evidence="4 5">
    <name type="scientific">Capsicum baccatum</name>
    <name type="common">Peruvian pepper</name>
    <dbReference type="NCBI Taxonomy" id="33114"/>
    <lineage>
        <taxon>Eukaryota</taxon>
        <taxon>Viridiplantae</taxon>
        <taxon>Streptophyta</taxon>
        <taxon>Embryophyta</taxon>
        <taxon>Tracheophyta</taxon>
        <taxon>Spermatophyta</taxon>
        <taxon>Magnoliopsida</taxon>
        <taxon>eudicotyledons</taxon>
        <taxon>Gunneridae</taxon>
        <taxon>Pentapetalae</taxon>
        <taxon>asterids</taxon>
        <taxon>lamiids</taxon>
        <taxon>Solanales</taxon>
        <taxon>Solanaceae</taxon>
        <taxon>Solanoideae</taxon>
        <taxon>Capsiceae</taxon>
        <taxon>Capsicum</taxon>
    </lineage>
</organism>
<feature type="transmembrane region" description="Helical" evidence="3">
    <location>
        <begin position="318"/>
        <end position="339"/>
    </location>
</feature>
<feature type="transmembrane region" description="Helical" evidence="3">
    <location>
        <begin position="201"/>
        <end position="221"/>
    </location>
</feature>
<dbReference type="AlphaFoldDB" id="A0A2G2V1U3"/>
<reference evidence="5" key="2">
    <citation type="journal article" date="2017" name="J. Anim. Genet.">
        <title>Multiple reference genome sequences of hot pepper reveal the massive evolution of plant disease resistance genes by retroduplication.</title>
        <authorList>
            <person name="Kim S."/>
            <person name="Park J."/>
            <person name="Yeom S.-I."/>
            <person name="Kim Y.-M."/>
            <person name="Seo E."/>
            <person name="Kim K.-T."/>
            <person name="Kim M.-S."/>
            <person name="Lee J.M."/>
            <person name="Cheong K."/>
            <person name="Shin H.-S."/>
            <person name="Kim S.-B."/>
            <person name="Han K."/>
            <person name="Lee J."/>
            <person name="Park M."/>
            <person name="Lee H.-A."/>
            <person name="Lee H.-Y."/>
            <person name="Lee Y."/>
            <person name="Oh S."/>
            <person name="Lee J.H."/>
            <person name="Choi E."/>
            <person name="Choi E."/>
            <person name="Lee S.E."/>
            <person name="Jeon J."/>
            <person name="Kim H."/>
            <person name="Choi G."/>
            <person name="Song H."/>
            <person name="Lee J."/>
            <person name="Lee S.-C."/>
            <person name="Kwon J.-K."/>
            <person name="Lee H.-Y."/>
            <person name="Koo N."/>
            <person name="Hong Y."/>
            <person name="Kim R.W."/>
            <person name="Kang W.-H."/>
            <person name="Huh J.H."/>
            <person name="Kang B.-C."/>
            <person name="Yang T.-J."/>
            <person name="Lee Y.-H."/>
            <person name="Bennetzen J.L."/>
            <person name="Choi D."/>
        </authorList>
    </citation>
    <scope>NUCLEOTIDE SEQUENCE [LARGE SCALE GENOMIC DNA]</scope>
    <source>
        <strain evidence="5">cv. PBC81</strain>
    </source>
</reference>
<keyword evidence="4" id="KW-0378">Hydrolase</keyword>
<feature type="transmembrane region" description="Helical" evidence="3">
    <location>
        <begin position="100"/>
        <end position="123"/>
    </location>
</feature>
<protein>
    <submittedName>
        <fullName evidence="4">Calpain-type cysteine protease DEK1</fullName>
    </submittedName>
</protein>
<feature type="transmembrane region" description="Helical" evidence="3">
    <location>
        <begin position="172"/>
        <end position="189"/>
    </location>
</feature>
<feature type="coiled-coil region" evidence="1">
    <location>
        <begin position="548"/>
        <end position="575"/>
    </location>
</feature>
<sequence>MTKREEKQGLKPDDNAQLVLIGETKSRRDRDYFAKLFDLNKEYNIFRSTGVVLFISISLFAGSILALGAIVSAKPLDDLDYKGSTGGRNSVTSPYASSVFLGWAMASAIALVVTAVLPIISWFATYRFSLSSAICIGIFAAVIVAFCGVSYFEIVGSRTYQIPTKADFLASLLPLICIPAVLSLGAGLFKWKDDNWKVSRGAYMFIIIGLLLLLGAISAIIVTIKPWAIGAAFLLVLLLLVLAIGVIHYWASNNFYLTRIQMLLVCFLAFLLALATFLVGWFQDKAFVGYFSFLFLVAGRALTVLLSPPIVVYSPRVLPCLAAFLVLYGIALAIEGWGVVASLQIYPPFAGAAVSAITLVVAFGFAVSRPRLTLEMVEDAFHFLSKETMVQQLLDLPQRNALSGTYSAPQRSASSAALLVGDPTMIRDRGGNFVLPRADVMKLRDRLRNEELAARSIFSRLRNRTLRHEATSDVGHRREMCAHARILALEEAIDIEWVYMWDKFGGYLLLLLGLTAKAERVQDGVRLRLFLDNIGFSDLSAKDIKKWLPEDRRRFENIQEREKEMEEEILMQRREEEGSGKEKRKALLEKEEREWKEIEASLISYIPNAGNREAAAMAAAVRAVGGDSVLDDSFARERVSSIARRIRATQLSRRTLQISGNLDLSHSVDLRMKLYVGRGGLFSHITGNTRSDNLSCYWLFFSATSFNNNEVSSGSKANVLNQHKSTEEQPIARKVVASRASCTKKVSHRLYKSVNRKRKKQRSNSYGEISVSKQIPCPPSTVNLTTAQKKPRYACYAAYFLRALCCLNLVGLGDKELASKTKSQSRPSTAAGARATSATENTVRCLRAYVYNRCSTNERLNVADSPQVLEVIIHPSAELSDSSVPSVATSKTSKQTQSNRTVAPKREQEKRQVANYVRPRTSDFIRRKKDFKTEHNTKVLALRTGNYAMGKDIRSVDLSHSTRMGRLTVGVAS</sequence>
<keyword evidence="3" id="KW-0472">Membrane</keyword>
<accession>A0A2G2V1U3</accession>
<gene>
    <name evidence="4" type="ORF">CQW23_33418</name>
</gene>